<evidence type="ECO:0000256" key="1">
    <source>
        <dbReference type="SAM" id="MobiDB-lite"/>
    </source>
</evidence>
<feature type="transmembrane region" description="Helical" evidence="2">
    <location>
        <begin position="129"/>
        <end position="149"/>
    </location>
</feature>
<evidence type="ECO:0000256" key="2">
    <source>
        <dbReference type="SAM" id="Phobius"/>
    </source>
</evidence>
<proteinExistence type="predicted"/>
<evidence type="ECO:0000313" key="4">
    <source>
        <dbReference type="Proteomes" id="UP001595445"/>
    </source>
</evidence>
<protein>
    <recommendedName>
        <fullName evidence="5">O-antigen ligase domain-containing protein</fullName>
    </recommendedName>
</protein>
<feature type="transmembrane region" description="Helical" evidence="2">
    <location>
        <begin position="97"/>
        <end position="123"/>
    </location>
</feature>
<organism evidence="3 4">
    <name type="scientific">Tabrizicola soli</name>
    <dbReference type="NCBI Taxonomy" id="2185115"/>
    <lineage>
        <taxon>Bacteria</taxon>
        <taxon>Pseudomonadati</taxon>
        <taxon>Pseudomonadota</taxon>
        <taxon>Alphaproteobacteria</taxon>
        <taxon>Rhodobacterales</taxon>
        <taxon>Paracoccaceae</taxon>
        <taxon>Tabrizicola</taxon>
    </lineage>
</organism>
<gene>
    <name evidence="3" type="ORF">ACFOD6_05670</name>
</gene>
<dbReference type="RefSeq" id="WP_197641807.1">
    <property type="nucleotide sequence ID" value="NZ_JAEACP010000002.1"/>
</dbReference>
<evidence type="ECO:0000313" key="3">
    <source>
        <dbReference type="EMBL" id="MFC3085532.1"/>
    </source>
</evidence>
<keyword evidence="2" id="KW-0812">Transmembrane</keyword>
<feature type="transmembrane region" description="Helical" evidence="2">
    <location>
        <begin position="161"/>
        <end position="179"/>
    </location>
</feature>
<feature type="transmembrane region" description="Helical" evidence="2">
    <location>
        <begin position="6"/>
        <end position="24"/>
    </location>
</feature>
<feature type="region of interest" description="Disordered" evidence="1">
    <location>
        <begin position="474"/>
        <end position="496"/>
    </location>
</feature>
<keyword evidence="2" id="KW-1133">Transmembrane helix</keyword>
<feature type="transmembrane region" description="Helical" evidence="2">
    <location>
        <begin position="217"/>
        <end position="236"/>
    </location>
</feature>
<feature type="transmembrane region" description="Helical" evidence="2">
    <location>
        <begin position="248"/>
        <end position="281"/>
    </location>
</feature>
<sequence>MPNTLAYVVLFGWPIVVLALFRLLPAAQAFGWSMLAGYLLLPTQAGLDLPGVPVVDKDGVPVLSAGLMLLLGVGAARTGRRAREMAGPAPRHWLANALLVLLLASPLLTVLTNADPVIVGSFVIPGLRIYDAGSIVGALAISVLPFLLAQRLFASPESHVALLKMLALALLCYSLPILFEVRMSPQLNNMLYGFFPHEFLQHIRAGGFRPVVFLHHGLWLAILVAMSVLAALALWRQRLAEGARAGQWLLAAIYLLVILVLCKSLGAVLIVLAFLPAILLLGVRGQLILAALVAGSVLLYPMLRATQVVPVDRVVALARSISGDRAASFEFRVANEEALMERAALRPLAGWGTWGRPLIHDPESGQSTSVTDGAWIISIGSFGWLGYIASFGLLTLPILLLARDGRKLGLSPATAGLALMMAANLLDLLSNATLTPVTWLIGGALLGRHAHVPRAEGDAARSAPPPRRSWGLVTDLAASRDRPAPGGGAGRRARNL</sequence>
<feature type="transmembrane region" description="Helical" evidence="2">
    <location>
        <begin position="384"/>
        <end position="402"/>
    </location>
</feature>
<dbReference type="EMBL" id="JBHRSM010000011">
    <property type="protein sequence ID" value="MFC3085532.1"/>
    <property type="molecule type" value="Genomic_DNA"/>
</dbReference>
<comment type="caution">
    <text evidence="3">The sequence shown here is derived from an EMBL/GenBank/DDBJ whole genome shotgun (WGS) entry which is preliminary data.</text>
</comment>
<keyword evidence="4" id="KW-1185">Reference proteome</keyword>
<feature type="transmembrane region" description="Helical" evidence="2">
    <location>
        <begin position="287"/>
        <end position="303"/>
    </location>
</feature>
<feature type="transmembrane region" description="Helical" evidence="2">
    <location>
        <begin position="59"/>
        <end position="76"/>
    </location>
</feature>
<accession>A0ABV7DRC3</accession>
<reference evidence="4" key="1">
    <citation type="journal article" date="2019" name="Int. J. Syst. Evol. Microbiol.">
        <title>The Global Catalogue of Microorganisms (GCM) 10K type strain sequencing project: providing services to taxonomists for standard genome sequencing and annotation.</title>
        <authorList>
            <consortium name="The Broad Institute Genomics Platform"/>
            <consortium name="The Broad Institute Genome Sequencing Center for Infectious Disease"/>
            <person name="Wu L."/>
            <person name="Ma J."/>
        </authorList>
    </citation>
    <scope>NUCLEOTIDE SEQUENCE [LARGE SCALE GENOMIC DNA]</scope>
    <source>
        <strain evidence="4">KCTC 62102</strain>
    </source>
</reference>
<evidence type="ECO:0008006" key="5">
    <source>
        <dbReference type="Google" id="ProtNLM"/>
    </source>
</evidence>
<keyword evidence="2" id="KW-0472">Membrane</keyword>
<dbReference type="Proteomes" id="UP001595445">
    <property type="component" value="Unassembled WGS sequence"/>
</dbReference>
<name>A0ABV7DRC3_9RHOB</name>